<keyword evidence="5" id="KW-0067">ATP-binding</keyword>
<reference evidence="9 10" key="1">
    <citation type="journal article" date="2024" name="Chem. Sci.">
        <title>Discovery of megapolipeptins by genome mining of a Burkholderiales bacteria collection.</title>
        <authorList>
            <person name="Paulo B.S."/>
            <person name="Recchia M.J.J."/>
            <person name="Lee S."/>
            <person name="Fergusson C.H."/>
            <person name="Romanowski S.B."/>
            <person name="Hernandez A."/>
            <person name="Krull N."/>
            <person name="Liu D.Y."/>
            <person name="Cavanagh H."/>
            <person name="Bos A."/>
            <person name="Gray C.A."/>
            <person name="Murphy B.T."/>
            <person name="Linington R.G."/>
            <person name="Eustaquio A.S."/>
        </authorList>
    </citation>
    <scope>NUCLEOTIDE SEQUENCE [LARGE SCALE GENOMIC DNA]</scope>
    <source>
        <strain evidence="9 10">RL21-008-BIB-A</strain>
    </source>
</reference>
<evidence type="ECO:0000256" key="3">
    <source>
        <dbReference type="ARBA" id="ARBA00022741"/>
    </source>
</evidence>
<dbReference type="RefSeq" id="WP_408159908.1">
    <property type="nucleotide sequence ID" value="NZ_JAQQFM010000009.1"/>
</dbReference>
<proteinExistence type="inferred from homology"/>
<evidence type="ECO:0000313" key="10">
    <source>
        <dbReference type="Proteomes" id="UP001629246"/>
    </source>
</evidence>
<dbReference type="Gene3D" id="3.40.50.10840">
    <property type="entry name" value="Putative sugar-binding, N-terminal domain"/>
    <property type="match status" value="1"/>
</dbReference>
<dbReference type="EMBL" id="JAQQFM010000009">
    <property type="protein sequence ID" value="MFL9926691.1"/>
    <property type="molecule type" value="Genomic_DNA"/>
</dbReference>
<dbReference type="Pfam" id="PF17042">
    <property type="entry name" value="NBD_C"/>
    <property type="match status" value="1"/>
</dbReference>
<evidence type="ECO:0000313" key="9">
    <source>
        <dbReference type="EMBL" id="MFL9926691.1"/>
    </source>
</evidence>
<evidence type="ECO:0000256" key="2">
    <source>
        <dbReference type="ARBA" id="ARBA00022679"/>
    </source>
</evidence>
<feature type="domain" description="Four-carbon acid sugar kinase nucleotide binding" evidence="8">
    <location>
        <begin position="276"/>
        <end position="450"/>
    </location>
</feature>
<keyword evidence="3" id="KW-0547">Nucleotide-binding</keyword>
<dbReference type="InterPro" id="IPR010737">
    <property type="entry name" value="4-carb_acid_sugar_kinase_N"/>
</dbReference>
<sequence length="463" mass="50081">MKTKIGFYGDDFTGASDNAAQYHRHGLRTILFFARPGDAALRQAAEEYDVIGVAGTARSARRADMAAEVLPVLHSLRQLPLRVVQYKCCSTLDSTSETGSLGEAARLMRSVWPGSFVPVLGAAPEFGRYTLFGNHFARARDVIYRLDRHPTMSRHPVTPMHEADIRRLFEEQGFPIERLVDLPELDAAQSDPAAHATTLGAQHDAAVYDSYSVQQLTTAAGSIWEISATRPVTAVAAQGFAFGLGNYLKQQASANRESRPEPADTTQHLPAADRILVVSGSCSPQSAAQIDWAEQNGFHCIRVAPHIALTPDDAAHAAQLAAVREQSIVALNQGRSVLIYTARDLDDPAIAQTREVLDQLKLGNVELADRVGKFYADLIRAAIAATGLHRIVVAGGDSSSFTMRHLRATALTVQASHFIQNAHICRILADDAQVDGIEVLLKGGQVGTDDLYGIVRDGFTLKG</sequence>
<keyword evidence="10" id="KW-1185">Reference proteome</keyword>
<evidence type="ECO:0000256" key="6">
    <source>
        <dbReference type="ARBA" id="ARBA00023277"/>
    </source>
</evidence>
<keyword evidence="6" id="KW-0119">Carbohydrate metabolism</keyword>
<dbReference type="Proteomes" id="UP001629246">
    <property type="component" value="Unassembled WGS sequence"/>
</dbReference>
<comment type="caution">
    <text evidence="9">The sequence shown here is derived from an EMBL/GenBank/DDBJ whole genome shotgun (WGS) entry which is preliminary data.</text>
</comment>
<accession>A0ABW9ADI1</accession>
<dbReference type="InterPro" id="IPR042213">
    <property type="entry name" value="NBD_C_sf"/>
</dbReference>
<evidence type="ECO:0000259" key="8">
    <source>
        <dbReference type="Pfam" id="PF17042"/>
    </source>
</evidence>
<evidence type="ECO:0000256" key="4">
    <source>
        <dbReference type="ARBA" id="ARBA00022777"/>
    </source>
</evidence>
<dbReference type="InterPro" id="IPR031475">
    <property type="entry name" value="NBD_C"/>
</dbReference>
<keyword evidence="2" id="KW-0808">Transferase</keyword>
<organism evidence="9 10">
    <name type="scientific">Herbaspirillum lusitanum</name>
    <dbReference type="NCBI Taxonomy" id="213312"/>
    <lineage>
        <taxon>Bacteria</taxon>
        <taxon>Pseudomonadati</taxon>
        <taxon>Pseudomonadota</taxon>
        <taxon>Betaproteobacteria</taxon>
        <taxon>Burkholderiales</taxon>
        <taxon>Oxalobacteraceae</taxon>
        <taxon>Herbaspirillum</taxon>
    </lineage>
</organism>
<dbReference type="InterPro" id="IPR037051">
    <property type="entry name" value="4-carb_acid_sugar_kinase_N_sf"/>
</dbReference>
<dbReference type="Pfam" id="PF07005">
    <property type="entry name" value="SBD_N"/>
    <property type="match status" value="1"/>
</dbReference>
<dbReference type="SUPFAM" id="SSF142764">
    <property type="entry name" value="YgbK-like"/>
    <property type="match status" value="1"/>
</dbReference>
<dbReference type="Gene3D" id="3.40.980.20">
    <property type="entry name" value="Four-carbon acid sugar kinase, nucleotide binding domain"/>
    <property type="match status" value="1"/>
</dbReference>
<keyword evidence="4 9" id="KW-0418">Kinase</keyword>
<gene>
    <name evidence="9" type="ORF">PQR62_20625</name>
</gene>
<evidence type="ECO:0000256" key="5">
    <source>
        <dbReference type="ARBA" id="ARBA00022840"/>
    </source>
</evidence>
<dbReference type="GO" id="GO:0016301">
    <property type="term" value="F:kinase activity"/>
    <property type="evidence" value="ECO:0007669"/>
    <property type="project" value="UniProtKB-KW"/>
</dbReference>
<evidence type="ECO:0000259" key="7">
    <source>
        <dbReference type="Pfam" id="PF07005"/>
    </source>
</evidence>
<comment type="similarity">
    <text evidence="1">Belongs to the four-carbon acid sugar kinase family.</text>
</comment>
<protein>
    <submittedName>
        <fullName evidence="9">Four-carbon acid sugar kinase family protein</fullName>
    </submittedName>
</protein>
<evidence type="ECO:0000256" key="1">
    <source>
        <dbReference type="ARBA" id="ARBA00005715"/>
    </source>
</evidence>
<name>A0ABW9ADI1_9BURK</name>
<feature type="domain" description="Four-carbon acid sugar kinase N-terminal" evidence="7">
    <location>
        <begin position="5"/>
        <end position="241"/>
    </location>
</feature>